<dbReference type="InterPro" id="IPR007349">
    <property type="entry name" value="DUF418"/>
</dbReference>
<dbReference type="EMBL" id="BAAATR010000038">
    <property type="protein sequence ID" value="GAA2269052.1"/>
    <property type="molecule type" value="Genomic_DNA"/>
</dbReference>
<feature type="transmembrane region" description="Helical" evidence="1">
    <location>
        <begin position="91"/>
        <end position="112"/>
    </location>
</feature>
<dbReference type="InterPro" id="IPR012429">
    <property type="entry name" value="HGSNAT_cat"/>
</dbReference>
<dbReference type="InterPro" id="IPR052529">
    <property type="entry name" value="Bact_Transport_Assoc"/>
</dbReference>
<gene>
    <name evidence="4" type="ORF">GCM10010430_63100</name>
</gene>
<dbReference type="PANTHER" id="PTHR30590:SF3">
    <property type="entry name" value="HYPOTHETICAL MEMBRANE SPANNING PROTEIN"/>
    <property type="match status" value="1"/>
</dbReference>
<feature type="domain" description="Heparan-alpha-glucosaminide N-acetyltransferase catalytic" evidence="3">
    <location>
        <begin position="21"/>
        <end position="218"/>
    </location>
</feature>
<feature type="transmembrane region" description="Helical" evidence="1">
    <location>
        <begin position="62"/>
        <end position="79"/>
    </location>
</feature>
<comment type="caution">
    <text evidence="4">The sequence shown here is derived from an EMBL/GenBank/DDBJ whole genome shotgun (WGS) entry which is preliminary data.</text>
</comment>
<dbReference type="Proteomes" id="UP001500305">
    <property type="component" value="Unassembled WGS sequence"/>
</dbReference>
<feature type="transmembrane region" description="Helical" evidence="1">
    <location>
        <begin position="313"/>
        <end position="334"/>
    </location>
</feature>
<evidence type="ECO:0000256" key="1">
    <source>
        <dbReference type="SAM" id="Phobius"/>
    </source>
</evidence>
<dbReference type="RefSeq" id="WP_344639955.1">
    <property type="nucleotide sequence ID" value="NZ_BAAATR010000038.1"/>
</dbReference>
<keyword evidence="1" id="KW-1133">Transmembrane helix</keyword>
<keyword evidence="1" id="KW-0472">Membrane</keyword>
<feature type="transmembrane region" description="Helical" evidence="1">
    <location>
        <begin position="283"/>
        <end position="301"/>
    </location>
</feature>
<keyword evidence="1" id="KW-0812">Transmembrane</keyword>
<evidence type="ECO:0000259" key="3">
    <source>
        <dbReference type="Pfam" id="PF07786"/>
    </source>
</evidence>
<protein>
    <submittedName>
        <fullName evidence="4">Heparan-alpha-glucosaminide N-acetyltransferase domain-containing protein</fullName>
    </submittedName>
</protein>
<feature type="transmembrane region" description="Helical" evidence="1">
    <location>
        <begin position="196"/>
        <end position="214"/>
    </location>
</feature>
<feature type="transmembrane region" description="Helical" evidence="1">
    <location>
        <begin position="23"/>
        <end position="42"/>
    </location>
</feature>
<name>A0ABN3ESP3_9ACTN</name>
<feature type="domain" description="DUF418" evidence="2">
    <location>
        <begin position="279"/>
        <end position="382"/>
    </location>
</feature>
<evidence type="ECO:0000313" key="5">
    <source>
        <dbReference type="Proteomes" id="UP001500305"/>
    </source>
</evidence>
<sequence>MSADAVTNIAAEPTRSASTGRMAGLDLARGLAVLGMFAAHVGPVQGEDGPIGLAAQFAHGRASALFALLAGVSLTLIAGRSPRVGRAGRQAAARIALRALILLAVGSAMTAMHAPVDVILAYYGLYFLLALPLSRLPAGPLATAALGWALLGPQLSFVLRAGLDTRDWSEPLTALDPIAHLSGGEGLVALLLTGNYPALTWMPFVLGGMALGRLDLTSARLRSRLAATGAALIGLGYGGAWLACRLVATDVDWWHGAEEGTVNTADPAGLLTAAPHSGTTFEILGSLGVAVSIVVACTTLLARRPSVGTRLPVAPVAAVGALSLSVYVGHIVLIEALGGDDLPDSPAVLLAAFSALALALAWMWTRRFRRGPLEAALHRATLLARFVR</sequence>
<evidence type="ECO:0000259" key="2">
    <source>
        <dbReference type="Pfam" id="PF04235"/>
    </source>
</evidence>
<dbReference type="PANTHER" id="PTHR30590">
    <property type="entry name" value="INNER MEMBRANE PROTEIN"/>
    <property type="match status" value="1"/>
</dbReference>
<accession>A0ABN3ESP3</accession>
<feature type="transmembrane region" description="Helical" evidence="1">
    <location>
        <begin position="346"/>
        <end position="364"/>
    </location>
</feature>
<evidence type="ECO:0000313" key="4">
    <source>
        <dbReference type="EMBL" id="GAA2269052.1"/>
    </source>
</evidence>
<dbReference type="Pfam" id="PF07786">
    <property type="entry name" value="HGSNAT_cat"/>
    <property type="match status" value="1"/>
</dbReference>
<reference evidence="4 5" key="1">
    <citation type="journal article" date="2019" name="Int. J. Syst. Evol. Microbiol.">
        <title>The Global Catalogue of Microorganisms (GCM) 10K type strain sequencing project: providing services to taxonomists for standard genome sequencing and annotation.</title>
        <authorList>
            <consortium name="The Broad Institute Genomics Platform"/>
            <consortium name="The Broad Institute Genome Sequencing Center for Infectious Disease"/>
            <person name="Wu L."/>
            <person name="Ma J."/>
        </authorList>
    </citation>
    <scope>NUCLEOTIDE SEQUENCE [LARGE SCALE GENOMIC DNA]</scope>
    <source>
        <strain evidence="4 5">JCM 7356</strain>
    </source>
</reference>
<feature type="transmembrane region" description="Helical" evidence="1">
    <location>
        <begin position="226"/>
        <end position="248"/>
    </location>
</feature>
<organism evidence="4 5">
    <name type="scientific">Kitasatospora cystarginea</name>
    <dbReference type="NCBI Taxonomy" id="58350"/>
    <lineage>
        <taxon>Bacteria</taxon>
        <taxon>Bacillati</taxon>
        <taxon>Actinomycetota</taxon>
        <taxon>Actinomycetes</taxon>
        <taxon>Kitasatosporales</taxon>
        <taxon>Streptomycetaceae</taxon>
        <taxon>Kitasatospora</taxon>
    </lineage>
</organism>
<keyword evidence="5" id="KW-1185">Reference proteome</keyword>
<proteinExistence type="predicted"/>
<dbReference type="Pfam" id="PF04235">
    <property type="entry name" value="DUF418"/>
    <property type="match status" value="1"/>
</dbReference>